<evidence type="ECO:0000259" key="4">
    <source>
        <dbReference type="SMART" id="SM00642"/>
    </source>
</evidence>
<dbReference type="EMBL" id="JACFXV010000034">
    <property type="protein sequence ID" value="MBA5776038.1"/>
    <property type="molecule type" value="Genomic_DNA"/>
</dbReference>
<dbReference type="Gene3D" id="2.60.40.1180">
    <property type="entry name" value="Golgi alpha-mannosidase II"/>
    <property type="match status" value="1"/>
</dbReference>
<dbReference type="FunFam" id="3.20.20.80:FF:000064">
    <property type="entry name" value="Oligo-1,6-glucosidase"/>
    <property type="match status" value="1"/>
</dbReference>
<feature type="domain" description="Glycosyl hydrolase family 13 catalytic" evidence="4">
    <location>
        <begin position="28"/>
        <end position="417"/>
    </location>
</feature>
<dbReference type="SMART" id="SM00642">
    <property type="entry name" value="Aamy"/>
    <property type="match status" value="1"/>
</dbReference>
<gene>
    <name evidence="5" type="ORF">H2509_02740</name>
</gene>
<dbReference type="Proteomes" id="UP000541109">
    <property type="component" value="Unassembled WGS sequence"/>
</dbReference>
<organism evidence="5 6">
    <name type="scientific">Stappia albiluteola</name>
    <dbReference type="NCBI Taxonomy" id="2758565"/>
    <lineage>
        <taxon>Bacteria</taxon>
        <taxon>Pseudomonadati</taxon>
        <taxon>Pseudomonadota</taxon>
        <taxon>Alphaproteobacteria</taxon>
        <taxon>Hyphomicrobiales</taxon>
        <taxon>Stappiaceae</taxon>
        <taxon>Stappia</taxon>
    </lineage>
</organism>
<dbReference type="InterPro" id="IPR013780">
    <property type="entry name" value="Glyco_hydro_b"/>
</dbReference>
<keyword evidence="6" id="KW-1185">Reference proteome</keyword>
<evidence type="ECO:0000256" key="3">
    <source>
        <dbReference type="ARBA" id="ARBA00023295"/>
    </source>
</evidence>
<evidence type="ECO:0000256" key="2">
    <source>
        <dbReference type="ARBA" id="ARBA00022801"/>
    </source>
</evidence>
<dbReference type="GO" id="GO:0004556">
    <property type="term" value="F:alpha-amylase activity"/>
    <property type="evidence" value="ECO:0007669"/>
    <property type="project" value="TreeGrafter"/>
</dbReference>
<dbReference type="CDD" id="cd11330">
    <property type="entry name" value="AmyAc_OligoGlu"/>
    <property type="match status" value="1"/>
</dbReference>
<name>A0A839AAH2_9HYPH</name>
<dbReference type="AlphaFoldDB" id="A0A839AAH2"/>
<dbReference type="FunFam" id="3.90.400.10:FF:000002">
    <property type="entry name" value="Sucrose isomerase"/>
    <property type="match status" value="1"/>
</dbReference>
<dbReference type="InterPro" id="IPR045857">
    <property type="entry name" value="O16G_dom_2"/>
</dbReference>
<accession>A0A839AAH2</accession>
<dbReference type="RefSeq" id="WP_182162057.1">
    <property type="nucleotide sequence ID" value="NZ_JACFXV010000034.1"/>
</dbReference>
<dbReference type="InterPro" id="IPR017853">
    <property type="entry name" value="GH"/>
</dbReference>
<dbReference type="Pfam" id="PF00128">
    <property type="entry name" value="Alpha-amylase"/>
    <property type="match status" value="1"/>
</dbReference>
<dbReference type="Gene3D" id="3.90.400.10">
    <property type="entry name" value="Oligo-1,6-glucosidase, Domain 2"/>
    <property type="match status" value="1"/>
</dbReference>
<proteinExistence type="inferred from homology"/>
<dbReference type="GO" id="GO:0009313">
    <property type="term" value="P:oligosaccharide catabolic process"/>
    <property type="evidence" value="ECO:0007669"/>
    <property type="project" value="TreeGrafter"/>
</dbReference>
<dbReference type="PANTHER" id="PTHR10357:SF179">
    <property type="entry name" value="NEUTRAL AND BASIC AMINO ACID TRANSPORT PROTEIN RBAT"/>
    <property type="match status" value="1"/>
</dbReference>
<dbReference type="PANTHER" id="PTHR10357">
    <property type="entry name" value="ALPHA-AMYLASE FAMILY MEMBER"/>
    <property type="match status" value="1"/>
</dbReference>
<protein>
    <submittedName>
        <fullName evidence="5">Alpha-glucosidase</fullName>
    </submittedName>
</protein>
<comment type="similarity">
    <text evidence="1">Belongs to the glycosyl hydrolase 13 family.</text>
</comment>
<comment type="caution">
    <text evidence="5">The sequence shown here is derived from an EMBL/GenBank/DDBJ whole genome shotgun (WGS) entry which is preliminary data.</text>
</comment>
<keyword evidence="3" id="KW-0326">Glycosidase</keyword>
<dbReference type="SUPFAM" id="SSF51011">
    <property type="entry name" value="Glycosyl hydrolase domain"/>
    <property type="match status" value="1"/>
</dbReference>
<dbReference type="SUPFAM" id="SSF51445">
    <property type="entry name" value="(Trans)glycosidases"/>
    <property type="match status" value="1"/>
</dbReference>
<keyword evidence="2" id="KW-0378">Hydrolase</keyword>
<dbReference type="Gene3D" id="3.20.20.80">
    <property type="entry name" value="Glycosidases"/>
    <property type="match status" value="2"/>
</dbReference>
<reference evidence="5 6" key="1">
    <citation type="submission" date="2020-07" db="EMBL/GenBank/DDBJ databases">
        <title>Stappia sp., F7233, whole genome shotgun sequencing project.</title>
        <authorList>
            <person name="Jiang S."/>
            <person name="Liu Z.W."/>
            <person name="Du Z.J."/>
        </authorList>
    </citation>
    <scope>NUCLEOTIDE SEQUENCE [LARGE SCALE GENOMIC DNA]</scope>
    <source>
        <strain evidence="5 6">F7233</strain>
    </source>
</reference>
<evidence type="ECO:0000313" key="6">
    <source>
        <dbReference type="Proteomes" id="UP000541109"/>
    </source>
</evidence>
<evidence type="ECO:0000256" key="1">
    <source>
        <dbReference type="ARBA" id="ARBA00008061"/>
    </source>
</evidence>
<sequence>MVAQATQTSTSTVAATDPDWWRGAVIYQIYPRSFADSNGDGIGDLPGIADRLDHIAGLGVDAIWLSPFYVSPMEDFGYDVADYRDVDPMFGSLADFDRLISEAHARGLKVLIDLVISHTSDRHEWFAESRANRGNPRADWYVWADPKADGTPPNNWLSVFGGSAWEWDTRRRQYYLHNFLKSQPDLNFHNAEVQDAVLDVARFWLERGVDGFRLDTVNFYFHDKELKDNPPLSPGGIVTGMTLANPYSFQDHIHDKTQPENLAFLERLRALCDEYPAITLVGEIGSDHNPPATMAAYTKGRRRLHMAYTFDLLSETFSAAFIRRTVEDFEASVGTGWPSWSLSNHDVPRVISRWNLEADAERAAPLLVAMVTSLRGTPCLYQGEELGLTEADVPFEMLQDPYGRQFWPDYKGRDGCRTPMPWRADVPHAGFSAANPWLPVSADHARRSVGEQEHDPASALSRVRRFLAWRSGHEALKKGTIRFLDMPEPVLAFLREAGAERMLCAFNLGAEPVSAVLPAGLRPEGIEGHGFAGEAEGGSLRLAGYDALFARV</sequence>
<evidence type="ECO:0000313" key="5">
    <source>
        <dbReference type="EMBL" id="MBA5776038.1"/>
    </source>
</evidence>
<dbReference type="InterPro" id="IPR006047">
    <property type="entry name" value="GH13_cat_dom"/>
</dbReference>